<dbReference type="EMBL" id="PIPL01000001">
    <property type="protein sequence ID" value="RUO25543.1"/>
    <property type="molecule type" value="Genomic_DNA"/>
</dbReference>
<dbReference type="AlphaFoldDB" id="A0A432W642"/>
<dbReference type="OrthoDB" id="5875247at2"/>
<keyword evidence="1" id="KW-1133">Transmembrane helix</keyword>
<reference evidence="2 3" key="1">
    <citation type="journal article" date="2011" name="Front. Microbiol.">
        <title>Genomic signatures of strain selection and enhancement in Bacillus atrophaeus var. globigii, a historical biowarfare simulant.</title>
        <authorList>
            <person name="Gibbons H.S."/>
            <person name="Broomall S.M."/>
            <person name="McNew L.A."/>
            <person name="Daligault H."/>
            <person name="Chapman C."/>
            <person name="Bruce D."/>
            <person name="Karavis M."/>
            <person name="Krepps M."/>
            <person name="McGregor P.A."/>
            <person name="Hong C."/>
            <person name="Park K.H."/>
            <person name="Akmal A."/>
            <person name="Feldman A."/>
            <person name="Lin J.S."/>
            <person name="Chang W.E."/>
            <person name="Higgs B.W."/>
            <person name="Demirev P."/>
            <person name="Lindquist J."/>
            <person name="Liem A."/>
            <person name="Fochler E."/>
            <person name="Read T.D."/>
            <person name="Tapia R."/>
            <person name="Johnson S."/>
            <person name="Bishop-Lilly K.A."/>
            <person name="Detter C."/>
            <person name="Han C."/>
            <person name="Sozhamannan S."/>
            <person name="Rosenzweig C.N."/>
            <person name="Skowronski E.W."/>
        </authorList>
    </citation>
    <scope>NUCLEOTIDE SEQUENCE [LARGE SCALE GENOMIC DNA]</scope>
    <source>
        <strain evidence="2 3">MLST1</strain>
    </source>
</reference>
<evidence type="ECO:0000313" key="3">
    <source>
        <dbReference type="Proteomes" id="UP000288293"/>
    </source>
</evidence>
<name>A0A432W642_9GAMM</name>
<feature type="transmembrane region" description="Helical" evidence="1">
    <location>
        <begin position="30"/>
        <end position="52"/>
    </location>
</feature>
<accession>A0A432W642</accession>
<keyword evidence="1" id="KW-0812">Transmembrane</keyword>
<feature type="transmembrane region" description="Helical" evidence="1">
    <location>
        <begin position="7"/>
        <end position="24"/>
    </location>
</feature>
<gene>
    <name evidence="2" type="ORF">CWE09_02060</name>
</gene>
<keyword evidence="1" id="KW-0472">Membrane</keyword>
<sequence length="176" mass="19915">MKSSVSLFWLAILVVLVSQFNFLLNAQVLYGAYLTLSGVLLGLVLGFGLYLFKKHKNQQSMYVLEEDGRRDPWYKQVFQTEWVFTLSIVLGMIATSMLNNKLVVFDVYEQNFQVIGQGEHFYRASQYQYIVLEQGSAQVKYLSDQNIAVGESVTATLRRGPLGFPVLLSVQPEAAN</sequence>
<proteinExistence type="predicted"/>
<organism evidence="2 3">
    <name type="scientific">Aliidiomarina minuta</name>
    <dbReference type="NCBI Taxonomy" id="880057"/>
    <lineage>
        <taxon>Bacteria</taxon>
        <taxon>Pseudomonadati</taxon>
        <taxon>Pseudomonadota</taxon>
        <taxon>Gammaproteobacteria</taxon>
        <taxon>Alteromonadales</taxon>
        <taxon>Idiomarinaceae</taxon>
        <taxon>Aliidiomarina</taxon>
    </lineage>
</organism>
<dbReference type="Proteomes" id="UP000288293">
    <property type="component" value="Unassembled WGS sequence"/>
</dbReference>
<comment type="caution">
    <text evidence="2">The sequence shown here is derived from an EMBL/GenBank/DDBJ whole genome shotgun (WGS) entry which is preliminary data.</text>
</comment>
<protein>
    <submittedName>
        <fullName evidence="2">Uncharacterized protein</fullName>
    </submittedName>
</protein>
<evidence type="ECO:0000256" key="1">
    <source>
        <dbReference type="SAM" id="Phobius"/>
    </source>
</evidence>
<dbReference type="RefSeq" id="WP_126802242.1">
    <property type="nucleotide sequence ID" value="NZ_PIPL01000001.1"/>
</dbReference>
<keyword evidence="3" id="KW-1185">Reference proteome</keyword>
<evidence type="ECO:0000313" key="2">
    <source>
        <dbReference type="EMBL" id="RUO25543.1"/>
    </source>
</evidence>